<dbReference type="RefSeq" id="WP_183417624.1">
    <property type="nucleotide sequence ID" value="NZ_JACHXA010000010.1"/>
</dbReference>
<sequence length="245" mass="27404">MTRTYKVLSLLLSYPTAEILSALADMRSVVEQENLLPAKGRQLLHRFMDDLAERDLWDSQERYVFLFDQTRSLSLHLFEHVHGESRDRGQAMVDLLKVYEDRGLAMGTKELPDHLPLFLEFLSTLPATEAQDFLAQPLQIIAALGQRLKRRDSVYADLFDAIRALAAAKLDPTVVEALLTLEEDDPNDFEALDRIWEEEAVRFGGGSGKQACPAERIGDRLRAATREEAAVTTMRGTGTGGSVDA</sequence>
<evidence type="ECO:0000313" key="3">
    <source>
        <dbReference type="Proteomes" id="UP000581135"/>
    </source>
</evidence>
<comment type="caution">
    <text evidence="2">The sequence shown here is derived from an EMBL/GenBank/DDBJ whole genome shotgun (WGS) entry which is preliminary data.</text>
</comment>
<evidence type="ECO:0000256" key="1">
    <source>
        <dbReference type="ARBA" id="ARBA00023063"/>
    </source>
</evidence>
<dbReference type="InterPro" id="IPR020945">
    <property type="entry name" value="DMSO/NO3_reduct_chaperone"/>
</dbReference>
<dbReference type="Gene3D" id="1.10.3480.10">
    <property type="entry name" value="TorD-like"/>
    <property type="match status" value="1"/>
</dbReference>
<dbReference type="InterPro" id="IPR003765">
    <property type="entry name" value="NO3_reductase_chaperone_NarJ"/>
</dbReference>
<protein>
    <submittedName>
        <fullName evidence="2">Nitrate reductase delta subunit</fullName>
    </submittedName>
</protein>
<evidence type="ECO:0000313" key="2">
    <source>
        <dbReference type="EMBL" id="MBB3066805.1"/>
    </source>
</evidence>
<dbReference type="Pfam" id="PF02613">
    <property type="entry name" value="Nitrate_red_del"/>
    <property type="match status" value="1"/>
</dbReference>
<organism evidence="2 3">
    <name type="scientific">Limibacillus halophilus</name>
    <dbReference type="NCBI Taxonomy" id="1579333"/>
    <lineage>
        <taxon>Bacteria</taxon>
        <taxon>Pseudomonadati</taxon>
        <taxon>Pseudomonadota</taxon>
        <taxon>Alphaproteobacteria</taxon>
        <taxon>Rhodospirillales</taxon>
        <taxon>Rhodovibrionaceae</taxon>
        <taxon>Limibacillus</taxon>
    </lineage>
</organism>
<dbReference type="InterPro" id="IPR036411">
    <property type="entry name" value="TorD-like_sf"/>
</dbReference>
<dbReference type="NCBIfam" id="TIGR00684">
    <property type="entry name" value="narJ"/>
    <property type="match status" value="1"/>
</dbReference>
<dbReference type="SUPFAM" id="SSF89155">
    <property type="entry name" value="TorD-like"/>
    <property type="match status" value="1"/>
</dbReference>
<reference evidence="2 3" key="1">
    <citation type="submission" date="2020-08" db="EMBL/GenBank/DDBJ databases">
        <title>Genomic Encyclopedia of Type Strains, Phase III (KMG-III): the genomes of soil and plant-associated and newly described type strains.</title>
        <authorList>
            <person name="Whitman W."/>
        </authorList>
    </citation>
    <scope>NUCLEOTIDE SEQUENCE [LARGE SCALE GENOMIC DNA]</scope>
    <source>
        <strain evidence="2 3">CECT 8803</strain>
    </source>
</reference>
<keyword evidence="3" id="KW-1185">Reference proteome</keyword>
<accession>A0A839T0E5</accession>
<name>A0A839T0E5_9PROT</name>
<dbReference type="EMBL" id="JACHXA010000010">
    <property type="protein sequence ID" value="MBB3066805.1"/>
    <property type="molecule type" value="Genomic_DNA"/>
</dbReference>
<proteinExistence type="predicted"/>
<dbReference type="AlphaFoldDB" id="A0A839T0E5"/>
<dbReference type="GO" id="GO:0016530">
    <property type="term" value="F:metallochaperone activity"/>
    <property type="evidence" value="ECO:0007669"/>
    <property type="project" value="TreeGrafter"/>
</dbReference>
<gene>
    <name evidence="2" type="ORF">FHR98_003115</name>
</gene>
<dbReference type="GO" id="GO:0042128">
    <property type="term" value="P:nitrate assimilation"/>
    <property type="evidence" value="ECO:0007669"/>
    <property type="project" value="UniProtKB-KW"/>
</dbReference>
<keyword evidence="1" id="KW-0534">Nitrate assimilation</keyword>
<dbReference type="GO" id="GO:0051082">
    <property type="term" value="F:unfolded protein binding"/>
    <property type="evidence" value="ECO:0007669"/>
    <property type="project" value="InterPro"/>
</dbReference>
<dbReference type="Proteomes" id="UP000581135">
    <property type="component" value="Unassembled WGS sequence"/>
</dbReference>
<dbReference type="GO" id="GO:0051131">
    <property type="term" value="P:chaperone-mediated protein complex assembly"/>
    <property type="evidence" value="ECO:0007669"/>
    <property type="project" value="InterPro"/>
</dbReference>
<dbReference type="PANTHER" id="PTHR43680">
    <property type="entry name" value="NITRATE REDUCTASE MOLYBDENUM COFACTOR ASSEMBLY CHAPERONE"/>
    <property type="match status" value="1"/>
</dbReference>
<dbReference type="PANTHER" id="PTHR43680:SF2">
    <property type="entry name" value="NITRATE REDUCTASE MOLYBDENUM COFACTOR ASSEMBLY CHAPERONE NARJ"/>
    <property type="match status" value="1"/>
</dbReference>